<keyword evidence="5" id="KW-1185">Reference proteome</keyword>
<gene>
    <name evidence="4" type="ORF">K1X11_000525</name>
</gene>
<dbReference type="PANTHER" id="PTHR10996:SF178">
    <property type="entry name" value="2-HYDROXYACID DEHYDROGENASE YGL185C-RELATED"/>
    <property type="match status" value="1"/>
</dbReference>
<evidence type="ECO:0000256" key="2">
    <source>
        <dbReference type="ARBA" id="ARBA00023027"/>
    </source>
</evidence>
<dbReference type="SUPFAM" id="SSF51735">
    <property type="entry name" value="NAD(P)-binding Rossmann-fold domains"/>
    <property type="match status" value="1"/>
</dbReference>
<dbReference type="InterPro" id="IPR036291">
    <property type="entry name" value="NAD(P)-bd_dom_sf"/>
</dbReference>
<evidence type="ECO:0000256" key="1">
    <source>
        <dbReference type="ARBA" id="ARBA00023002"/>
    </source>
</evidence>
<evidence type="ECO:0000313" key="5">
    <source>
        <dbReference type="Proteomes" id="UP000738431"/>
    </source>
</evidence>
<organism evidence="4 5">
    <name type="scientific">Actomonas aquatica</name>
    <dbReference type="NCBI Taxonomy" id="2866162"/>
    <lineage>
        <taxon>Bacteria</taxon>
        <taxon>Pseudomonadati</taxon>
        <taxon>Verrucomicrobiota</taxon>
        <taxon>Opitutia</taxon>
        <taxon>Opitutales</taxon>
        <taxon>Opitutaceae</taxon>
        <taxon>Actomonas</taxon>
    </lineage>
</organism>
<dbReference type="Pfam" id="PF02826">
    <property type="entry name" value="2-Hacid_dh_C"/>
    <property type="match status" value="1"/>
</dbReference>
<dbReference type="RefSeq" id="WP_221029086.1">
    <property type="nucleotide sequence ID" value="NZ_CP139781.1"/>
</dbReference>
<keyword evidence="1" id="KW-0560">Oxidoreductase</keyword>
<reference evidence="4 5" key="1">
    <citation type="submission" date="2023-12" db="EMBL/GenBank/DDBJ databases">
        <title>Description of an unclassified Opitutus bacterium of Verrucomicrobiota.</title>
        <authorList>
            <person name="Zhang D.-F."/>
        </authorList>
    </citation>
    <scope>NUCLEOTIDE SEQUENCE [LARGE SCALE GENOMIC DNA]</scope>
    <source>
        <strain evidence="4 5">WL0086</strain>
    </source>
</reference>
<accession>A0ABZ1C8Y4</accession>
<sequence>MPPRPTLLTCLTVQEETEFLPAPLGDEIAAAYARVDTLRPEELTAESWAEQLHAHNPEVLLACWKTPPLPADLPPGLRYVCYLAGSVRKLVSSEQVAAGLIVSNWGDSISRIVAEGALLHILTGLRQTSHWAIAMHLHGGWKDPSTVTASLFGRRVGIRGFGRVARELLKLLAPFGCDIGVHAPDLTPSLASSHGIRVVPTIDALMRDHDIVVELAPLTPETHHSIRLEHLEALRPRSLFVNVGRGATVDETALLEIARRGEVFIGLDVYGIEPLPADSPFRGLTNVALTPHLGGPTTDRRVDAGRFGVRNLQAYAAGEPLRAVITPDVYASST</sequence>
<dbReference type="Gene3D" id="3.40.50.720">
    <property type="entry name" value="NAD(P)-binding Rossmann-like Domain"/>
    <property type="match status" value="2"/>
</dbReference>
<dbReference type="EMBL" id="CP139781">
    <property type="protein sequence ID" value="WRQ87872.1"/>
    <property type="molecule type" value="Genomic_DNA"/>
</dbReference>
<dbReference type="InterPro" id="IPR050223">
    <property type="entry name" value="D-isomer_2-hydroxyacid_DH"/>
</dbReference>
<evidence type="ECO:0000313" key="4">
    <source>
        <dbReference type="EMBL" id="WRQ87872.1"/>
    </source>
</evidence>
<name>A0ABZ1C8Y4_9BACT</name>
<dbReference type="PANTHER" id="PTHR10996">
    <property type="entry name" value="2-HYDROXYACID DEHYDROGENASE-RELATED"/>
    <property type="match status" value="1"/>
</dbReference>
<dbReference type="InterPro" id="IPR006140">
    <property type="entry name" value="D-isomer_DH_NAD-bd"/>
</dbReference>
<keyword evidence="2" id="KW-0520">NAD</keyword>
<dbReference type="CDD" id="cd12167">
    <property type="entry name" value="2-Hacid_dh_8"/>
    <property type="match status" value="1"/>
</dbReference>
<proteinExistence type="predicted"/>
<evidence type="ECO:0000259" key="3">
    <source>
        <dbReference type="Pfam" id="PF02826"/>
    </source>
</evidence>
<feature type="domain" description="D-isomer specific 2-hydroxyacid dehydrogenase NAD-binding" evidence="3">
    <location>
        <begin position="120"/>
        <end position="294"/>
    </location>
</feature>
<dbReference type="Proteomes" id="UP000738431">
    <property type="component" value="Chromosome"/>
</dbReference>
<protein>
    <submittedName>
        <fullName evidence="4">Hydroxyacid dehydrogenase</fullName>
    </submittedName>
</protein>